<organism evidence="1 2">
    <name type="scientific">Heterostelium pallidum (strain ATCC 26659 / Pp 5 / PN500)</name>
    <name type="common">Cellular slime mold</name>
    <name type="synonym">Polysphondylium pallidum</name>
    <dbReference type="NCBI Taxonomy" id="670386"/>
    <lineage>
        <taxon>Eukaryota</taxon>
        <taxon>Amoebozoa</taxon>
        <taxon>Evosea</taxon>
        <taxon>Eumycetozoa</taxon>
        <taxon>Dictyostelia</taxon>
        <taxon>Acytosteliales</taxon>
        <taxon>Acytosteliaceae</taxon>
        <taxon>Heterostelium</taxon>
    </lineage>
</organism>
<protein>
    <recommendedName>
        <fullName evidence="3">Serine protease</fullName>
    </recommendedName>
</protein>
<dbReference type="InterPro" id="IPR043504">
    <property type="entry name" value="Peptidase_S1_PA_chymotrypsin"/>
</dbReference>
<dbReference type="InterPro" id="IPR009003">
    <property type="entry name" value="Peptidase_S1_PA"/>
</dbReference>
<name>D3BDP1_HETP5</name>
<evidence type="ECO:0000313" key="2">
    <source>
        <dbReference type="Proteomes" id="UP000001396"/>
    </source>
</evidence>
<dbReference type="InParanoid" id="D3BDP1"/>
<reference evidence="1 2" key="1">
    <citation type="journal article" date="2011" name="Genome Res.">
        <title>Phylogeny-wide analysis of social amoeba genomes highlights ancient origins for complex intercellular communication.</title>
        <authorList>
            <person name="Heidel A.J."/>
            <person name="Lawal H.M."/>
            <person name="Felder M."/>
            <person name="Schilde C."/>
            <person name="Helps N.R."/>
            <person name="Tunggal B."/>
            <person name="Rivero F."/>
            <person name="John U."/>
            <person name="Schleicher M."/>
            <person name="Eichinger L."/>
            <person name="Platzer M."/>
            <person name="Noegel A.A."/>
            <person name="Schaap P."/>
            <person name="Gloeckner G."/>
        </authorList>
    </citation>
    <scope>NUCLEOTIDE SEQUENCE [LARGE SCALE GENOMIC DNA]</scope>
    <source>
        <strain evidence="2">ATCC 26659 / Pp 5 / PN500</strain>
    </source>
</reference>
<keyword evidence="2" id="KW-1185">Reference proteome</keyword>
<dbReference type="Proteomes" id="UP000001396">
    <property type="component" value="Unassembled WGS sequence"/>
</dbReference>
<dbReference type="SUPFAM" id="SSF50494">
    <property type="entry name" value="Trypsin-like serine proteases"/>
    <property type="match status" value="1"/>
</dbReference>
<proteinExistence type="predicted"/>
<dbReference type="Gene3D" id="2.40.10.10">
    <property type="entry name" value="Trypsin-like serine proteases"/>
    <property type="match status" value="2"/>
</dbReference>
<dbReference type="GeneID" id="31362324"/>
<accession>D3BDP1</accession>
<evidence type="ECO:0000313" key="1">
    <source>
        <dbReference type="EMBL" id="EFA80022.1"/>
    </source>
</evidence>
<evidence type="ECO:0008006" key="3">
    <source>
        <dbReference type="Google" id="ProtNLM"/>
    </source>
</evidence>
<dbReference type="AlphaFoldDB" id="D3BDP1"/>
<gene>
    <name evidence="1" type="ORF">PPL_06843</name>
</gene>
<dbReference type="OMA" id="HKEAYEN"/>
<dbReference type="Pfam" id="PF13365">
    <property type="entry name" value="Trypsin_2"/>
    <property type="match status" value="1"/>
</dbReference>
<dbReference type="EMBL" id="ADBJ01000031">
    <property type="protein sequence ID" value="EFA80022.1"/>
    <property type="molecule type" value="Genomic_DNA"/>
</dbReference>
<sequence>MSNLTTSDPIPLSPDSAERVFHENGKPIGQIVTLNSNSKIIGKSLQHKEAYENTSSGVGRIFVKYNVKGENEPVWCSGTGFCVKNNLVMTAAHVLAYPVDIHLKYDKIYIFFGPDATITSEIDLTNINVETMHELESCGRDYDYKFNDPFIVTDHKNTPYSWHTRNDLEVLRFKGTPPTGINIIFPMPPTNDIEIDHYVMGYPGHIELEKFISDYKGSTEQNLGALYVQVNQESRGFQRKTVSIGKVVRSNENVISHLCPTLKGASGGIFAISQHERKFVGVHLGGTEETGNIALSVTHPLFLHIYRTFVLDDDQFIQDNLKNLELYLNHINHAPTP</sequence>
<dbReference type="RefSeq" id="XP_020432142.1">
    <property type="nucleotide sequence ID" value="XM_020577694.1"/>
</dbReference>
<comment type="caution">
    <text evidence="1">The sequence shown here is derived from an EMBL/GenBank/DDBJ whole genome shotgun (WGS) entry which is preliminary data.</text>
</comment>